<feature type="transmembrane region" description="Helical" evidence="8">
    <location>
        <begin position="304"/>
        <end position="326"/>
    </location>
</feature>
<keyword evidence="3" id="KW-0813">Transport</keyword>
<sequence>MACGAGLFSDGYLQAVIGPVNTILSKLYPVSYAQSSAAQNVSSIAFAGTVVGQLVFGYTSDHYSRKWSLLVSTVILFVFAALGAGAYGANGSPQGLFAALTAFRFLLGIGIGGEYPAGSVACAEATGELKEGSRNRWFCLFTNTQIDLGFVIGTLIPMIITAARPDDLGLVWRLSLGLGVIPPLSLLYLRLKLKEPESVSREAFRHGKTPYWLAIKFYWPRLILVMMIWFIYDFLTYPFSIYSSKWISVIQPKSALWQTFGWSCLVNFFYLVSYVSSNSLNVTDTSASRVMGSFTSDWLGPKRALMIFVAAQGVLGFIMSGCYEWLQQPKYIGAFVVVYGVFLMLGEMGNRNNLCCRPGDNIGLVASKTCATGIRGQYYAIAAATGKIGGLVGGYVFPIIQADGGGATLHGGQYPFYVASALCFFSAFLVFWLPNTTRIRSRPRTSGSASTWWLMGTTSPAWGILSGKRRGKCRLAQHRRLAHRYPFLRRLSIVTTLLTLLWFYALYWGERTTFAMHIDACVWDKWEEWPAGATPHHLVFIADPQLVDPHTYPGRPWPLSSLTETYTDLYMGRNYWRINADLDPDSIVFLGDLFDGGREWATNKAIPLKAHQRKLLEGIGIRSKDGQTRKGGEAEDDEKAETGGDEVVILSGNREPQTPAKRSMDSYNKALSMPHDHHIEKKDHLLTPDGRDLKAFVHGENGRWSAWGQRQWETDYARFVRIFFDTDQLYPHNKRQLFAAYSIAADEVSIENGARNVTEQQYATSGGKQRRVLASLPGNHDVGLGMGVQVPVRDRFNLLFGETDRIDVIGNHTFVSVDTPSLSAFNQFLPEGGETQPAKAAELEHIWQPTSHFLENVRVPAGKAVSDALRQYYPMGNSARGHNHSVEDAYDPDHQPALSDRVEDVLAAKLEFPVILLTHVPLYREPDTDCGKFREHGRAIRVAAGYQYQNVVTQSLSNSLINLVSAAGSIAHVFSGDDHDYCDVTHRYNIKQAGRTGDDGGTKGSILRNVKEITVKSFSWAMGVRRPGFQLVSLWNPVDEQGKTVGTPLPTVQSHLCLLPDQLSIFLDYALVLSVTLVVLLLRAVAVGLRYGPDADGEETSSGLDTMPVLPRYQPKANSAANGFAVPLSNGSASKGRHRASSTSLSPNHNSNATLGVQRSYNARTRSVSPALGAYPSNEPVYGANNPQEHSSGPLVDKAGYYPQIRWTNPADEDSDEESHISELDGADDDSQAKWKRRRRTPGKARKAAREFVLSLMVVGLPAGTWYVWLVRHG</sequence>
<keyword evidence="5 8" id="KW-1133">Transmembrane helix</keyword>
<feature type="transmembrane region" description="Helical" evidence="8">
    <location>
        <begin position="69"/>
        <end position="89"/>
    </location>
</feature>
<evidence type="ECO:0000313" key="11">
    <source>
        <dbReference type="Proteomes" id="UP000310066"/>
    </source>
</evidence>
<feature type="transmembrane region" description="Helical" evidence="8">
    <location>
        <begin position="172"/>
        <end position="191"/>
    </location>
</feature>
<feature type="transmembrane region" description="Helical" evidence="8">
    <location>
        <begin position="1248"/>
        <end position="1269"/>
    </location>
</feature>
<evidence type="ECO:0000313" key="10">
    <source>
        <dbReference type="EMBL" id="TKA48103.1"/>
    </source>
</evidence>
<reference evidence="10 11" key="1">
    <citation type="submission" date="2017-03" db="EMBL/GenBank/DDBJ databases">
        <title>Genomes of endolithic fungi from Antarctica.</title>
        <authorList>
            <person name="Coleine C."/>
            <person name="Masonjones S."/>
            <person name="Stajich J.E."/>
        </authorList>
    </citation>
    <scope>NUCLEOTIDE SEQUENCE [LARGE SCALE GENOMIC DNA]</scope>
    <source>
        <strain evidence="10 11">CCFEE 5311</strain>
    </source>
</reference>
<feature type="transmembrane region" description="Helical" evidence="8">
    <location>
        <begin position="95"/>
        <end position="117"/>
    </location>
</feature>
<dbReference type="GO" id="GO:0005783">
    <property type="term" value="C:endoplasmic reticulum"/>
    <property type="evidence" value="ECO:0007669"/>
    <property type="project" value="TreeGrafter"/>
</dbReference>
<dbReference type="FunFam" id="1.20.1250.20:FF:000140">
    <property type="entry name" value="Putative MFS phospholipid transporter"/>
    <property type="match status" value="1"/>
</dbReference>
<dbReference type="GO" id="GO:0016020">
    <property type="term" value="C:membrane"/>
    <property type="evidence" value="ECO:0007669"/>
    <property type="project" value="UniProtKB-SubCell"/>
</dbReference>
<evidence type="ECO:0000256" key="4">
    <source>
        <dbReference type="ARBA" id="ARBA00022692"/>
    </source>
</evidence>
<feature type="transmembrane region" description="Helical" evidence="8">
    <location>
        <begin position="260"/>
        <end position="283"/>
    </location>
</feature>
<feature type="transmembrane region" description="Helical" evidence="8">
    <location>
        <begin position="378"/>
        <end position="402"/>
    </location>
</feature>
<dbReference type="InterPro" id="IPR029052">
    <property type="entry name" value="Metallo-depent_PP-like"/>
</dbReference>
<feature type="region of interest" description="Disordered" evidence="7">
    <location>
        <begin position="1206"/>
        <end position="1242"/>
    </location>
</feature>
<dbReference type="InterPro" id="IPR020846">
    <property type="entry name" value="MFS_dom"/>
</dbReference>
<dbReference type="Proteomes" id="UP000310066">
    <property type="component" value="Unassembled WGS sequence"/>
</dbReference>
<evidence type="ECO:0000256" key="2">
    <source>
        <dbReference type="ARBA" id="ARBA00010992"/>
    </source>
</evidence>
<dbReference type="EMBL" id="NAJP01000004">
    <property type="protein sequence ID" value="TKA48103.1"/>
    <property type="molecule type" value="Genomic_DNA"/>
</dbReference>
<evidence type="ECO:0000256" key="6">
    <source>
        <dbReference type="ARBA" id="ARBA00023136"/>
    </source>
</evidence>
<name>A0A4U0VGL5_9PEZI</name>
<dbReference type="PROSITE" id="PS50850">
    <property type="entry name" value="MFS"/>
    <property type="match status" value="1"/>
</dbReference>
<comment type="caution">
    <text evidence="10">The sequence shown here is derived from an EMBL/GenBank/DDBJ whole genome shotgun (WGS) entry which is preliminary data.</text>
</comment>
<gene>
    <name evidence="10" type="ORF">B0A54_01595</name>
</gene>
<dbReference type="Pfam" id="PF00083">
    <property type="entry name" value="Sugar_tr"/>
    <property type="match status" value="1"/>
</dbReference>
<dbReference type="InterPro" id="IPR033308">
    <property type="entry name" value="PGAP5/Cdc1/Ted1"/>
</dbReference>
<proteinExistence type="inferred from homology"/>
<organism evidence="10 11">
    <name type="scientific">Friedmanniomyces endolithicus</name>
    <dbReference type="NCBI Taxonomy" id="329885"/>
    <lineage>
        <taxon>Eukaryota</taxon>
        <taxon>Fungi</taxon>
        <taxon>Dikarya</taxon>
        <taxon>Ascomycota</taxon>
        <taxon>Pezizomycotina</taxon>
        <taxon>Dothideomycetes</taxon>
        <taxon>Dothideomycetidae</taxon>
        <taxon>Mycosphaerellales</taxon>
        <taxon>Teratosphaeriaceae</taxon>
        <taxon>Friedmanniomyces</taxon>
    </lineage>
</organism>
<keyword evidence="4 8" id="KW-0812">Transmembrane</keyword>
<feature type="transmembrane region" description="Helical" evidence="8">
    <location>
        <begin position="487"/>
        <end position="508"/>
    </location>
</feature>
<feature type="transmembrane region" description="Helical" evidence="8">
    <location>
        <begin position="1063"/>
        <end position="1082"/>
    </location>
</feature>
<feature type="region of interest" description="Disordered" evidence="7">
    <location>
        <begin position="1179"/>
        <end position="1198"/>
    </location>
</feature>
<dbReference type="PANTHER" id="PTHR13315">
    <property type="entry name" value="METALLO PHOSPHOESTERASE RELATED"/>
    <property type="match status" value="1"/>
</dbReference>
<feature type="transmembrane region" description="Helical" evidence="8">
    <location>
        <begin position="137"/>
        <end position="160"/>
    </location>
</feature>
<evidence type="ECO:0000259" key="9">
    <source>
        <dbReference type="PROSITE" id="PS50850"/>
    </source>
</evidence>
<dbReference type="InterPro" id="IPR036259">
    <property type="entry name" value="MFS_trans_sf"/>
</dbReference>
<dbReference type="AlphaFoldDB" id="A0A4U0VGL5"/>
<evidence type="ECO:0000256" key="3">
    <source>
        <dbReference type="ARBA" id="ARBA00022448"/>
    </source>
</evidence>
<feature type="domain" description="Major facilitator superfamily (MFS) profile" evidence="9">
    <location>
        <begin position="1"/>
        <end position="438"/>
    </location>
</feature>
<dbReference type="SUPFAM" id="SSF56300">
    <property type="entry name" value="Metallo-dependent phosphatases"/>
    <property type="match status" value="1"/>
</dbReference>
<dbReference type="SUPFAM" id="SSF103473">
    <property type="entry name" value="MFS general substrate transporter"/>
    <property type="match status" value="1"/>
</dbReference>
<dbReference type="GO" id="GO:0022857">
    <property type="term" value="F:transmembrane transporter activity"/>
    <property type="evidence" value="ECO:0007669"/>
    <property type="project" value="InterPro"/>
</dbReference>
<accession>A0A4U0VGL5</accession>
<feature type="compositionally biased region" description="Basic and acidic residues" evidence="7">
    <location>
        <begin position="622"/>
        <end position="633"/>
    </location>
</feature>
<evidence type="ECO:0000256" key="5">
    <source>
        <dbReference type="ARBA" id="ARBA00022989"/>
    </source>
</evidence>
<protein>
    <recommendedName>
        <fullName evidence="9">Major facilitator superfamily (MFS) profile domain-containing protein</fullName>
    </recommendedName>
</protein>
<dbReference type="InterPro" id="IPR005828">
    <property type="entry name" value="MFS_sugar_transport-like"/>
</dbReference>
<feature type="region of interest" description="Disordered" evidence="7">
    <location>
        <begin position="1128"/>
        <end position="1161"/>
    </location>
</feature>
<comment type="similarity">
    <text evidence="2">Belongs to the major facilitator superfamily. Sugar transporter (TC 2.A.1.1) family.</text>
</comment>
<feature type="region of interest" description="Disordered" evidence="7">
    <location>
        <begin position="619"/>
        <end position="644"/>
    </location>
</feature>
<feature type="transmembrane region" description="Helical" evidence="8">
    <location>
        <begin position="332"/>
        <end position="349"/>
    </location>
</feature>
<dbReference type="OrthoDB" id="2261376at2759"/>
<feature type="transmembrane region" description="Helical" evidence="8">
    <location>
        <begin position="211"/>
        <end position="232"/>
    </location>
</feature>
<evidence type="ECO:0000256" key="8">
    <source>
        <dbReference type="SAM" id="Phobius"/>
    </source>
</evidence>
<evidence type="ECO:0000256" key="7">
    <source>
        <dbReference type="SAM" id="MobiDB-lite"/>
    </source>
</evidence>
<evidence type="ECO:0000256" key="1">
    <source>
        <dbReference type="ARBA" id="ARBA00004141"/>
    </source>
</evidence>
<dbReference type="PANTHER" id="PTHR13315:SF4">
    <property type="entry name" value="METALLOPHOSPHOESTERASE, ISOFORM E"/>
    <property type="match status" value="1"/>
</dbReference>
<dbReference type="Gene3D" id="1.20.1250.20">
    <property type="entry name" value="MFS general substrate transporter like domains"/>
    <property type="match status" value="1"/>
</dbReference>
<dbReference type="GO" id="GO:0006506">
    <property type="term" value="P:GPI anchor biosynthetic process"/>
    <property type="evidence" value="ECO:0007669"/>
    <property type="project" value="InterPro"/>
</dbReference>
<dbReference type="STRING" id="329885.A0A4U0VGL5"/>
<keyword evidence="6 8" id="KW-0472">Membrane</keyword>
<feature type="transmembrane region" description="Helical" evidence="8">
    <location>
        <begin position="414"/>
        <end position="434"/>
    </location>
</feature>
<feature type="transmembrane region" description="Helical" evidence="8">
    <location>
        <begin position="37"/>
        <end position="57"/>
    </location>
</feature>
<comment type="subcellular location">
    <subcellularLocation>
        <location evidence="1">Membrane</location>
        <topology evidence="1">Multi-pass membrane protein</topology>
    </subcellularLocation>
</comment>
<feature type="compositionally biased region" description="Polar residues" evidence="7">
    <location>
        <begin position="1141"/>
        <end position="1161"/>
    </location>
</feature>